<dbReference type="Pfam" id="PF12796">
    <property type="entry name" value="Ank_2"/>
    <property type="match status" value="1"/>
</dbReference>
<proteinExistence type="predicted"/>
<feature type="coiled-coil region" evidence="3">
    <location>
        <begin position="1177"/>
        <end position="1211"/>
    </location>
</feature>
<dbReference type="Proteomes" id="UP000601435">
    <property type="component" value="Unassembled WGS sequence"/>
</dbReference>
<dbReference type="GO" id="GO:0045944">
    <property type="term" value="P:positive regulation of transcription by RNA polymerase II"/>
    <property type="evidence" value="ECO:0007669"/>
    <property type="project" value="TreeGrafter"/>
</dbReference>
<evidence type="ECO:0000256" key="2">
    <source>
        <dbReference type="ARBA" id="ARBA00023043"/>
    </source>
</evidence>
<dbReference type="GO" id="GO:0000976">
    <property type="term" value="F:transcription cis-regulatory region binding"/>
    <property type="evidence" value="ECO:0007669"/>
    <property type="project" value="TreeGrafter"/>
</dbReference>
<protein>
    <submittedName>
        <fullName evidence="5">Uncharacterized protein</fullName>
    </submittedName>
</protein>
<keyword evidence="3" id="KW-0175">Coiled coil</keyword>
<evidence type="ECO:0000313" key="6">
    <source>
        <dbReference type="Proteomes" id="UP000601435"/>
    </source>
</evidence>
<dbReference type="SMART" id="SM00248">
    <property type="entry name" value="ANK"/>
    <property type="match status" value="3"/>
</dbReference>
<dbReference type="EMBL" id="CAJNJA010014933">
    <property type="protein sequence ID" value="CAE7353345.1"/>
    <property type="molecule type" value="Genomic_DNA"/>
</dbReference>
<evidence type="ECO:0000256" key="3">
    <source>
        <dbReference type="SAM" id="Coils"/>
    </source>
</evidence>
<dbReference type="InterPro" id="IPR050663">
    <property type="entry name" value="Ankyrin-SOCS_Box"/>
</dbReference>
<dbReference type="InterPro" id="IPR036770">
    <property type="entry name" value="Ankyrin_rpt-contain_sf"/>
</dbReference>
<reference evidence="5" key="1">
    <citation type="submission" date="2021-02" db="EMBL/GenBank/DDBJ databases">
        <authorList>
            <person name="Dougan E. K."/>
            <person name="Rhodes N."/>
            <person name="Thang M."/>
            <person name="Chan C."/>
        </authorList>
    </citation>
    <scope>NUCLEOTIDE SEQUENCE</scope>
</reference>
<name>A0A812PK87_9DINO</name>
<evidence type="ECO:0000256" key="1">
    <source>
        <dbReference type="ARBA" id="ARBA00022737"/>
    </source>
</evidence>
<evidence type="ECO:0000256" key="4">
    <source>
        <dbReference type="SAM" id="MobiDB-lite"/>
    </source>
</evidence>
<gene>
    <name evidence="5" type="ORF">SNEC2469_LOCUS9193</name>
</gene>
<feature type="region of interest" description="Disordered" evidence="4">
    <location>
        <begin position="1111"/>
        <end position="1133"/>
    </location>
</feature>
<dbReference type="PANTHER" id="PTHR24193">
    <property type="entry name" value="ANKYRIN REPEAT PROTEIN"/>
    <property type="match status" value="1"/>
</dbReference>
<dbReference type="Gene3D" id="1.25.40.20">
    <property type="entry name" value="Ankyrin repeat-containing domain"/>
    <property type="match status" value="1"/>
</dbReference>
<keyword evidence="2" id="KW-0040">ANK repeat</keyword>
<dbReference type="OrthoDB" id="195446at2759"/>
<feature type="region of interest" description="Disordered" evidence="4">
    <location>
        <begin position="1329"/>
        <end position="1365"/>
    </location>
</feature>
<dbReference type="SUPFAM" id="SSF48403">
    <property type="entry name" value="Ankyrin repeat"/>
    <property type="match status" value="1"/>
</dbReference>
<dbReference type="InterPro" id="IPR002110">
    <property type="entry name" value="Ankyrin_rpt"/>
</dbReference>
<keyword evidence="6" id="KW-1185">Reference proteome</keyword>
<organism evidence="5 6">
    <name type="scientific">Symbiodinium necroappetens</name>
    <dbReference type="NCBI Taxonomy" id="1628268"/>
    <lineage>
        <taxon>Eukaryota</taxon>
        <taxon>Sar</taxon>
        <taxon>Alveolata</taxon>
        <taxon>Dinophyceae</taxon>
        <taxon>Suessiales</taxon>
        <taxon>Symbiodiniaceae</taxon>
        <taxon>Symbiodinium</taxon>
    </lineage>
</organism>
<evidence type="ECO:0000313" key="5">
    <source>
        <dbReference type="EMBL" id="CAE7353345.1"/>
    </source>
</evidence>
<keyword evidence="1" id="KW-0677">Repeat</keyword>
<comment type="caution">
    <text evidence="5">The sequence shown here is derived from an EMBL/GenBank/DDBJ whole genome shotgun (WGS) entry which is preliminary data.</text>
</comment>
<dbReference type="GO" id="GO:0005634">
    <property type="term" value="C:nucleus"/>
    <property type="evidence" value="ECO:0007669"/>
    <property type="project" value="TreeGrafter"/>
</dbReference>
<accession>A0A812PK87</accession>
<dbReference type="PANTHER" id="PTHR24193:SF121">
    <property type="entry name" value="ADA2A-CONTAINING COMPLEX COMPONENT 3, ISOFORM D"/>
    <property type="match status" value="1"/>
</dbReference>
<feature type="region of interest" description="Disordered" evidence="4">
    <location>
        <begin position="1039"/>
        <end position="1061"/>
    </location>
</feature>
<sequence length="1442" mass="158360">MFAGCAISISFSRVLSVAYIHQHSAERKKTADGDNGKGTPREVLVPLRVPLVDIMRQMEEDPTLLPEPDALSDPLATWMTRKYGADSSLAQLIVQVRQSQETDDEEGSSEEGADVLGLFVLLDGLDEAAVLRTTILSYLAALLAVEPCSFPLLTSRPGIVGFAEQESLATMGFVACLMSSLSQKASRELAASIMKRSRESEARMQKVVDTVADPVYGGLAGNPLCLTLLVHVLRKTEETDKAAKVLTKTTMYQQALKLMLHVADAAKFMSRDGQADMETIRQLEALKGPKARQLFQAIAWQETCMRQRTFTMAEAEAISSDKDTFEAFRSSIFSGRLPAFTVMEGAAGKQIQLAHLSFQELLAAEFATAVLQHSHKTCRVAPYWNFLSSSSVSCQSRDRLAEQWWLTVWINVSEMLGEDCFQAWCKEVGSDERALLKTGRICLHPNQMYFAGDDAYPQASVPHLVKSYRVTWIDSRAKLLKMEETKLKKQRHMLGMERKGETASMLSELMPLEAAHWICEGVGTLACFAVDHKQWSLVKALLAAGMHHCVCAAHCESVQTLCLRNPDWTGVHLLDDIKADINFPEPDCMDAHVLRMAVRYEHEEAIRVQTPSPAAIQLADSKADFAPSLQKACAGSLELELGELDSELMHPDTGITLLMCAAAGGCPDLVAALLKGRANVKSRSSENCTALHFALDCAWGEPANACVRLLLESRADPNAKCGVTTTSRNCGIGTGFMAGCMPAMASDMTKLDLLLEHGYDVTMTSDYGLSLLFWASLASSKNPNCAAMMQRLLDLKCSFMERLDTSANTRASNQEPFGIGLNRNLYRSKSTTLFTFLASGRFHLNDTVLQNLLESYDLNNRELVQERKGAIAVAVYRIPAWDAIQQSPALYVDDTRWVEHALAKGLDLTVDWIRIETNCLIRHLMESTHLSIMLSLAFLTELPAPGSYFVVFSHVLKDLPDNKKDWPFEIKHFDKYVRAEIAGRTECMDSHCSVRLRLHVLVVVVLDRTQANNAYDEALSGLKPMALAAKHRAKAAGAKASAPAVRVRPKSPSFAKESPQLEHELSRALAAGDAERKHLQTHETECRVMQHQLLSCLKDNEELQHRIKAAEADKQQHEQELDSVRHENTSMQSQLEALRSEKLAILAHLNVAKQQRQALLHQSGAVAKEVQTLRQRLAKSAEEDARQRSELKKLEDELQMLRTTAENIQKTGRRLLGALKFQPVYTSPTSCPVELLRNEFTQNCVTNFGDRPQLAARLAILALSNSLLPLSPRVAAMASPRDFADFVAAVGLDLVGMPATGDIGENVMHPTLGSKTGEALTEAIRALSPEDTDRRGGRRPAARRCGADSRAGFHHMSTTSSSSPKSGGAYIHTLDAYGIIESAAHLVPCRLLGRQGGALEGQDPVAGAEDCAGKEGAVFDAMGNLIGEAFNAADTWAELSPG</sequence>
<feature type="non-terminal residue" evidence="5">
    <location>
        <position position="1"/>
    </location>
</feature>
<feature type="compositionally biased region" description="Basic and acidic residues" evidence="4">
    <location>
        <begin position="1111"/>
        <end position="1128"/>
    </location>
</feature>